<comment type="caution">
    <text evidence="4">The sequence shown here is derived from an EMBL/GenBank/DDBJ whole genome shotgun (WGS) entry which is preliminary data.</text>
</comment>
<dbReference type="Gene3D" id="2.60.40.4270">
    <property type="entry name" value="Listeria-Bacteroides repeat domain"/>
    <property type="match status" value="1"/>
</dbReference>
<dbReference type="InterPro" id="IPR042229">
    <property type="entry name" value="Listeria/Bacterioides_rpt_sf"/>
</dbReference>
<keyword evidence="1" id="KW-0677">Repeat</keyword>
<dbReference type="SUPFAM" id="SSF69360">
    <property type="entry name" value="Cell wall binding repeat"/>
    <property type="match status" value="1"/>
</dbReference>
<accession>A0AA36Y3F9</accession>
<feature type="region of interest" description="Disordered" evidence="3">
    <location>
        <begin position="2013"/>
        <end position="2042"/>
    </location>
</feature>
<gene>
    <name evidence="4" type="ORF">HMPREF9623_02059</name>
</gene>
<sequence length="2232" mass="240454">MKKATGKRRKGLGRRFLAGLLSLTTALTLLAPGGGGLLTAQAATELQPETLPATESTDNMESSWKVSGDFGEGGVTSYRYNMSGINRDNTRQSITYQEYGIPLYLVMPAANVNSNFLILQQSGGYNPTSLVTTGGNQFYIAKLGQRQAELSAGNALPAGQNQNMNPLIAKNGAVETTRFGGASDHRTVESLVKTTANGKYMIADYYFYGREDIPAAGQDFYVSMAYDFQVNNSLQKDMVVTDRGFYARKHGENATVNVILKDDNLGVTASDSKWIGGFNSRIQRSLTTGVEGTSMTMAQITGKKLSNADYSISYSWKIRLHPGETLHKRVAYTYAEAAIYISSAHGADTNNGNFDAPVKTFARALQLSQNKNATIFIEDYNVTDSGPMVIGSGAGSGTLTITSADITSGGTSIGFGAGTQTIQSPSGSTAALFENNQSARPVTIDDLTFQGNGSETEPLLKNTASAGVLNLGAKLTVTGAGNGALDIKGGTVSTTATSDAESSMPVTITGNKGYLETVTPPGGGAAEQKKRGAVSFQGGSLKLAGAVNISGNTMEKPSPVAGAPNIQEPKNLYVKDGLHVDATAPLRSGSTVGFTTEKLPDPNQQIETIQITGQPGNATCFTKDEPSVGVLKWLKKDASGQIIGVGLEARAQKVERVVVDLDGNPIAHAPAFGGTNPEDLTIGATFSYAASTVPGHYQTGGTDQRPKFTANGTEWLFDSIVTDPSNKITAAQTDATTGAVTDAEVPEDGLKIYYRYKKNIGKVKFDGNGGTPSPITLSGSGSTTGTTPVVSRYGYKITKWTLDQAGTNPSNVLTVNPTTGQAVFTFESGEKTYYAQWEYDTSITFDLNAMYSNADGSINFQTLSPVTTPIGSTTAVGIKHIHGYQPDPSQTLSVITPQLSTSGTSPEAAWELTGTPRQFKIYHMPGQDTTVDLHYVLGTAESDKSDFAVEYYSGTAAAPGALLKTDAPVRYFPETAIAYTVTPPLGYDVADFEVIDGNVASTPTTPDNLVNAIRDADLNGNQFTAIMPNQNVKIRIYCMPNGTGVPLVVDYRDAGSLDTALQVLRPQKIETKPIAGADSEELPEIYGYYYGSNEPAGAVTPTTGVTGSFQYAMAPYSYNYTMPSGELDLLLTYHRDPSKWVKLTYLPGNGGTLGADPAKVSPDVHAGSASGSYEVDVTKQGASAAEGYSFAEVKTKRLVPTVTAADAPYYRFKGFIVNDNGNGVLDSGEHLVADNEQFPADTTLTACYEEDPAYWIDILFAPYDSNTIQNPGALLTAHLKKDKIWGDALPTASLAFHGIVNYVFDGWYDLAGHKMALTDTLENGGIYRAKYVPDPLVFGLPARSLDAAGSIDSQGKGRVTAYDTKPGYKYILTDLDGHVVDVQNGTTGRTYFDNKTPGTRYKVYEATGDVAVNPGDDITNVIAANPAAPNSRIGDPTEVLIPVVETNYQVTYDPTDETEGSVVLTIDPADRDADYALIDASGNVVTTPETQADGWQAGTPGAIHFSGLRANETYTVVARPHGRNDITVLSRLPDGTQLLMAPAGEIEIPKFSITTTDGESRIDSVNGAAIGAAYFDEAHAGEAVVLTAPGVNSAGEPFKTWRVTTGQIPGINSQLSNATLNFTMPDTNLVMTAYYERNLNGNAPVEDEVRGGNPGEMALDPNALPGLESALTTPDDQVLMQVNHADVRYKIVYNKRKVPASTSNALKNDTANIDAANHPAAFTAAFEVQTNVERYVNGRLVNTPSNATPRTFPTYVQLSREDVNNLDYQLVYYDASTGSFVPMPLNPADPYASGGLFQFTATEGVKYYLVYSKAFKLTFMNERNALAPWPHYSFLVRRGEAPEDADYTTFYNTVENDTPSGADVHQVDTATGVEYDWKGWSRRADRRKPVDVFDPSAPIRKRTIIYGYWENNKAVLDQARTDLDDVIRRAQRLADDFFLKRRETADLLRGVPGQFTGLNEVIAFAERTNPRPTAAEIAAKIAELEHTIAIFEAKLNPRYANYGAIQNNRLSGGTGGGGGRGNGNGGGAGRGRTVSGGSLSTAGGPNLIGREAFVADYEPSYTVGTNGNWQLVNPEHAEWIFTLNGGIRLVGRWAKLDYANGDRTKNGWYHFNSHGIMDFGWFKDEKGDWYYCNTEHDGWLGKMQYGWHFDEVDKHWYYLDSTTGVMLTGWQEINGKWYYFTPETTAYTYEYDAVNEKWFYKAGNTVRPHGSMYVNETTPDGYRVDANGAWQR</sequence>
<dbReference type="PROSITE" id="PS51170">
    <property type="entry name" value="CW"/>
    <property type="match status" value="1"/>
</dbReference>
<evidence type="ECO:0000313" key="4">
    <source>
        <dbReference type="EMBL" id="EHO15738.1"/>
    </source>
</evidence>
<protein>
    <submittedName>
        <fullName evidence="4">Uncharacterized protein</fullName>
    </submittedName>
</protein>
<evidence type="ECO:0000313" key="5">
    <source>
        <dbReference type="Proteomes" id="UP000018466"/>
    </source>
</evidence>
<feature type="compositionally biased region" description="Gly residues" evidence="3">
    <location>
        <begin position="2013"/>
        <end position="2030"/>
    </location>
</feature>
<dbReference type="InterPro" id="IPR018337">
    <property type="entry name" value="Cell_wall/Cho-bd_repeat"/>
</dbReference>
<dbReference type="RefSeq" id="WP_009533865.1">
    <property type="nucleotide sequence ID" value="NZ_JH590865.1"/>
</dbReference>
<dbReference type="GeneID" id="86941772"/>
<reference evidence="4 5" key="1">
    <citation type="submission" date="2011-10" db="EMBL/GenBank/DDBJ databases">
        <title>The Genome Sequence of Lachnospiraceae bacterium ACC2.</title>
        <authorList>
            <consortium name="The Broad Institute Genome Sequencing Platform"/>
            <person name="Earl A."/>
            <person name="Ward D."/>
            <person name="Feldgarden M."/>
            <person name="Gevers D."/>
            <person name="Sizova M."/>
            <person name="Hazen A."/>
            <person name="Epstein S."/>
            <person name="Young S.K."/>
            <person name="Zeng Q."/>
            <person name="Gargeya S."/>
            <person name="Fitzgerald M."/>
            <person name="Haas B."/>
            <person name="Abouelleil A."/>
            <person name="Alvarado L."/>
            <person name="Arachchi H.M."/>
            <person name="Berlin A."/>
            <person name="Brown A."/>
            <person name="Chapman S.B."/>
            <person name="Chen Z."/>
            <person name="Dunbar C."/>
            <person name="Freedman E."/>
            <person name="Gearin G."/>
            <person name="Goldberg J."/>
            <person name="Griggs A."/>
            <person name="Gujja S."/>
            <person name="Heiman D."/>
            <person name="Howarth C."/>
            <person name="Larson L."/>
            <person name="Lui A."/>
            <person name="MacDonald P.J.P."/>
            <person name="Montmayeur A."/>
            <person name="Murphy C."/>
            <person name="Neiman D."/>
            <person name="Pearson M."/>
            <person name="Priest M."/>
            <person name="Roberts A."/>
            <person name="Saif S."/>
            <person name="Shea T."/>
            <person name="Shenoy N."/>
            <person name="Sisk P."/>
            <person name="Stolte C."/>
            <person name="Sykes S."/>
            <person name="Wortman J."/>
            <person name="Nusbaum C."/>
            <person name="Birren B."/>
        </authorList>
    </citation>
    <scope>NUCLEOTIDE SEQUENCE [LARGE SCALE GENOMIC DNA]</scope>
    <source>
        <strain evidence="4 5">ACC2</strain>
    </source>
</reference>
<evidence type="ECO:0000256" key="3">
    <source>
        <dbReference type="SAM" id="MobiDB-lite"/>
    </source>
</evidence>
<name>A0AA36Y3F9_9FIRM</name>
<keyword evidence="5" id="KW-1185">Reference proteome</keyword>
<evidence type="ECO:0000256" key="1">
    <source>
        <dbReference type="ARBA" id="ARBA00022737"/>
    </source>
</evidence>
<organism evidence="4 5">
    <name type="scientific">Stomatobaculum longum</name>
    <dbReference type="NCBI Taxonomy" id="796942"/>
    <lineage>
        <taxon>Bacteria</taxon>
        <taxon>Bacillati</taxon>
        <taxon>Bacillota</taxon>
        <taxon>Clostridia</taxon>
        <taxon>Lachnospirales</taxon>
        <taxon>Lachnospiraceae</taxon>
        <taxon>Stomatobaculum</taxon>
    </lineage>
</organism>
<dbReference type="EMBL" id="AGEL01000015">
    <property type="protein sequence ID" value="EHO15738.1"/>
    <property type="molecule type" value="Genomic_DNA"/>
</dbReference>
<evidence type="ECO:0000256" key="2">
    <source>
        <dbReference type="PROSITE-ProRule" id="PRU00591"/>
    </source>
</evidence>
<dbReference type="Pfam" id="PF01473">
    <property type="entry name" value="Choline_bind_1"/>
    <property type="match status" value="1"/>
</dbReference>
<dbReference type="Gene3D" id="2.10.270.10">
    <property type="entry name" value="Cholin Binding"/>
    <property type="match status" value="1"/>
</dbReference>
<feature type="repeat" description="Cell wall-binding" evidence="2">
    <location>
        <begin position="2167"/>
        <end position="2186"/>
    </location>
</feature>
<proteinExistence type="predicted"/>
<dbReference type="Proteomes" id="UP000018466">
    <property type="component" value="Unassembled WGS sequence"/>
</dbReference>